<accession>A0A127EID2</accession>
<feature type="transmembrane region" description="Helical" evidence="1">
    <location>
        <begin position="267"/>
        <end position="288"/>
    </location>
</feature>
<evidence type="ECO:0000313" key="3">
    <source>
        <dbReference type="Proteomes" id="UP000070260"/>
    </source>
</evidence>
<dbReference type="InterPro" id="IPR016024">
    <property type="entry name" value="ARM-type_fold"/>
</dbReference>
<dbReference type="AlphaFoldDB" id="A0A127EID2"/>
<dbReference type="Proteomes" id="UP000070260">
    <property type="component" value="Chromosome"/>
</dbReference>
<dbReference type="NCBIfam" id="TIGR01760">
    <property type="entry name" value="tape_meas_TP901"/>
    <property type="match status" value="1"/>
</dbReference>
<dbReference type="PATRIC" id="fig|1502.177.peg.1668"/>
<feature type="transmembrane region" description="Helical" evidence="1">
    <location>
        <begin position="300"/>
        <end position="319"/>
    </location>
</feature>
<organism evidence="2 3">
    <name type="scientific">Clostridium perfringens</name>
    <dbReference type="NCBI Taxonomy" id="1502"/>
    <lineage>
        <taxon>Bacteria</taxon>
        <taxon>Bacillati</taxon>
        <taxon>Bacillota</taxon>
        <taxon>Clostridia</taxon>
        <taxon>Eubacteriales</taxon>
        <taxon>Clostridiaceae</taxon>
        <taxon>Clostridium</taxon>
    </lineage>
</organism>
<sequence>MFDLPALRVKVKADITEAEKGLKKLKDSGKKVADLGGKLTKSVTTVLGGIGIASLKAASDVSEMESKFNVVFKSLASEADGWATTYANAIGRSKYEIKEAISNQADLYQGMGFTADEAYELSKQVTTLGYDLASFNNVNDAQAIDAMTKALMGETESAKMLGVNLTDTIMETSEFTKATGKSWKELSMAEKAQVRYQEAVKQSQNAMGDAERTSDGFTNQMKRLKGNFYDLGVQIGNVFLPIANTVVTEFNKMLSGVTKLISENPKLAQTIAGIGTTLSIIPPLIWAIGKGMVLFASAPALFAGLAAGIAVAGVAFLGLNENAQSTLDNLTYKISEFCGNFVQRITETAPELLRQGSLMISQFVQGLTEGIPILLETAFTIVKLLITTFMNTFPTIINTGFQLILQLVNGIVSAIPNLATTILNMGLDMLSWFLSNLPQWFDSGIQVLTNIIRGIVQTIPNIVQSVFDTGTQMLDTLIKRMPEFLQKGIQFVTEMIKGIGQNLPAIMGKMGELLGELIAKIIQYLPQFLSKGVEIVAKIIVGLIQGIPQLLSAGVDLAEGILDGIGSMMSGFLSIGSKIVSNIKQGVMNAWGNFTGWLSNKVKSIPIIGSLFSLDSPEGDGNGLTPTITPNPMANLTRNGLSSVPSMFGFMPKNKGIESGDFKKNVDPLISKLSELMKAMDNKGGLNLTIENFYNNTDKDIESLAEELASLYNQRLAYR</sequence>
<dbReference type="InterPro" id="IPR010090">
    <property type="entry name" value="Phage_tape_meas"/>
</dbReference>
<keyword evidence="1" id="KW-0472">Membrane</keyword>
<dbReference type="EMBL" id="CP010994">
    <property type="protein sequence ID" value="AMN35721.1"/>
    <property type="molecule type" value="Genomic_DNA"/>
</dbReference>
<keyword evidence="1" id="KW-1133">Transmembrane helix</keyword>
<dbReference type="SUPFAM" id="SSF48371">
    <property type="entry name" value="ARM repeat"/>
    <property type="match status" value="1"/>
</dbReference>
<reference evidence="2 3" key="1">
    <citation type="journal article" date="2016" name="PLoS ONE">
        <title>Plasmid Characterization and Chromosome Analysis of Two netF+ Clostridium perfringens Isolates Associated with Foal and Canine Necrotizing Enteritis.</title>
        <authorList>
            <person name="Mehdizadeh Gohari I."/>
            <person name="Kropinski A.M."/>
            <person name="Weese S.J."/>
            <person name="Parreira V.R."/>
            <person name="Whitehead A.E."/>
            <person name="Boerlin P."/>
            <person name="Prescott J.F."/>
        </authorList>
    </citation>
    <scope>NUCLEOTIDE SEQUENCE [LARGE SCALE GENOMIC DNA]</scope>
    <source>
        <strain evidence="2 3">JP838</strain>
    </source>
</reference>
<dbReference type="OrthoDB" id="9780715at2"/>
<protein>
    <submittedName>
        <fullName evidence="2">Uncharacterized protein</fullName>
    </submittedName>
</protein>
<evidence type="ECO:0000313" key="2">
    <source>
        <dbReference type="EMBL" id="AMN35721.1"/>
    </source>
</evidence>
<keyword evidence="1" id="KW-0812">Transmembrane</keyword>
<dbReference type="RefSeq" id="WP_061428028.1">
    <property type="nucleotide sequence ID" value="NZ_CP010994.1"/>
</dbReference>
<proteinExistence type="predicted"/>
<name>A0A127EID2_CLOPF</name>
<gene>
    <name evidence="2" type="ORF">JFP838_08145</name>
</gene>
<evidence type="ECO:0000256" key="1">
    <source>
        <dbReference type="SAM" id="Phobius"/>
    </source>
</evidence>